<evidence type="ECO:0000313" key="2">
    <source>
        <dbReference type="EMBL" id="KAL3290094.1"/>
    </source>
</evidence>
<evidence type="ECO:0000256" key="1">
    <source>
        <dbReference type="SAM" id="MobiDB-lite"/>
    </source>
</evidence>
<feature type="compositionally biased region" description="Basic and acidic residues" evidence="1">
    <location>
        <begin position="61"/>
        <end position="71"/>
    </location>
</feature>
<accession>A0ABD2PH37</accession>
<gene>
    <name evidence="2" type="ORF">HHI36_023462</name>
</gene>
<reference evidence="2 3" key="1">
    <citation type="journal article" date="2021" name="BMC Biol.">
        <title>Horizontally acquired antibacterial genes associated with adaptive radiation of ladybird beetles.</title>
        <authorList>
            <person name="Li H.S."/>
            <person name="Tang X.F."/>
            <person name="Huang Y.H."/>
            <person name="Xu Z.Y."/>
            <person name="Chen M.L."/>
            <person name="Du X.Y."/>
            <person name="Qiu B.Y."/>
            <person name="Chen P.T."/>
            <person name="Zhang W."/>
            <person name="Slipinski A."/>
            <person name="Escalona H.E."/>
            <person name="Waterhouse R.M."/>
            <person name="Zwick A."/>
            <person name="Pang H."/>
        </authorList>
    </citation>
    <scope>NUCLEOTIDE SEQUENCE [LARGE SCALE GENOMIC DNA]</scope>
    <source>
        <strain evidence="2">SYSU2018</strain>
    </source>
</reference>
<name>A0ABD2PH37_9CUCU</name>
<dbReference type="Proteomes" id="UP001516400">
    <property type="component" value="Unassembled WGS sequence"/>
</dbReference>
<comment type="caution">
    <text evidence="2">The sequence shown here is derived from an EMBL/GenBank/DDBJ whole genome shotgun (WGS) entry which is preliminary data.</text>
</comment>
<dbReference type="AlphaFoldDB" id="A0ABD2PH37"/>
<protein>
    <submittedName>
        <fullName evidence="2">Uncharacterized protein</fullName>
    </submittedName>
</protein>
<feature type="region of interest" description="Disordered" evidence="1">
    <location>
        <begin position="18"/>
        <end position="109"/>
    </location>
</feature>
<organism evidence="2 3">
    <name type="scientific">Cryptolaemus montrouzieri</name>
    <dbReference type="NCBI Taxonomy" id="559131"/>
    <lineage>
        <taxon>Eukaryota</taxon>
        <taxon>Metazoa</taxon>
        <taxon>Ecdysozoa</taxon>
        <taxon>Arthropoda</taxon>
        <taxon>Hexapoda</taxon>
        <taxon>Insecta</taxon>
        <taxon>Pterygota</taxon>
        <taxon>Neoptera</taxon>
        <taxon>Endopterygota</taxon>
        <taxon>Coleoptera</taxon>
        <taxon>Polyphaga</taxon>
        <taxon>Cucujiformia</taxon>
        <taxon>Coccinelloidea</taxon>
        <taxon>Coccinellidae</taxon>
        <taxon>Scymninae</taxon>
        <taxon>Scymnini</taxon>
        <taxon>Cryptolaemus</taxon>
    </lineage>
</organism>
<sequence length="109" mass="12084">MLISLKLLLVAPRQLNHDELESDEGEKAPEDSVQNDDSSLKIDMGEGNEETYGEDAVGVALKDHPNDKDNNEPNDNQSTSHKKNPSLEEIVSSGRLHQFPRAGKHLRKA</sequence>
<feature type="compositionally biased region" description="Basic and acidic residues" evidence="1">
    <location>
        <begin position="18"/>
        <end position="30"/>
    </location>
</feature>
<dbReference type="EMBL" id="JABFTP020000186">
    <property type="protein sequence ID" value="KAL3290094.1"/>
    <property type="molecule type" value="Genomic_DNA"/>
</dbReference>
<evidence type="ECO:0000313" key="3">
    <source>
        <dbReference type="Proteomes" id="UP001516400"/>
    </source>
</evidence>
<proteinExistence type="predicted"/>
<keyword evidence="3" id="KW-1185">Reference proteome</keyword>